<dbReference type="EMBL" id="FNSD01000001">
    <property type="protein sequence ID" value="SEB96859.1"/>
    <property type="molecule type" value="Genomic_DNA"/>
</dbReference>
<reference evidence="2 3" key="1">
    <citation type="submission" date="2016-10" db="EMBL/GenBank/DDBJ databases">
        <authorList>
            <person name="de Groot N.N."/>
        </authorList>
    </citation>
    <scope>NUCLEOTIDE SEQUENCE [LARGE SCALE GENOMIC DNA]</scope>
    <source>
        <strain evidence="2 3">AB35.6</strain>
    </source>
</reference>
<feature type="transmembrane region" description="Helical" evidence="1">
    <location>
        <begin position="114"/>
        <end position="134"/>
    </location>
</feature>
<evidence type="ECO:0000313" key="2">
    <source>
        <dbReference type="EMBL" id="SEB96859.1"/>
    </source>
</evidence>
<name>A0A1H4NNU3_9BACT</name>
<dbReference type="RefSeq" id="WP_074654150.1">
    <property type="nucleotide sequence ID" value="NZ_FNSD01000001.1"/>
</dbReference>
<gene>
    <name evidence="2" type="ORF">SAMN05443244_2308</name>
</gene>
<dbReference type="AlphaFoldDB" id="A0A1H4NNU3"/>
<sequence length="191" mass="20938">MTYRGTWTVVHGMLFGGFFLLAAYAMVMELFRAWHGPVAAPMSARGRRLESTYLAVTALLGWLAVFSGTYIVYPWYRAVQPAGADLHAYPRSLLLASAQTAGLHSLGMEWKEHVAFLAPIAFTMLAWVFARYPGEIRRHPEVRRTLLGFGLAALLATAVPAVVGAFLNKAAPTEGTRAVPEPHAVARLEVR</sequence>
<feature type="transmembrane region" description="Helical" evidence="1">
    <location>
        <begin position="146"/>
        <end position="167"/>
    </location>
</feature>
<keyword evidence="1" id="KW-0812">Transmembrane</keyword>
<dbReference type="Proteomes" id="UP000182409">
    <property type="component" value="Unassembled WGS sequence"/>
</dbReference>
<protein>
    <submittedName>
        <fullName evidence="2">Uncharacterized protein</fullName>
    </submittedName>
</protein>
<proteinExistence type="predicted"/>
<evidence type="ECO:0000256" key="1">
    <source>
        <dbReference type="SAM" id="Phobius"/>
    </source>
</evidence>
<evidence type="ECO:0000313" key="3">
    <source>
        <dbReference type="Proteomes" id="UP000182409"/>
    </source>
</evidence>
<dbReference type="OrthoDB" id="115562at2"/>
<accession>A0A1H4NNU3</accession>
<feature type="transmembrane region" description="Helical" evidence="1">
    <location>
        <begin position="12"/>
        <end position="31"/>
    </location>
</feature>
<keyword evidence="1" id="KW-1133">Transmembrane helix</keyword>
<feature type="transmembrane region" description="Helical" evidence="1">
    <location>
        <begin position="52"/>
        <end position="73"/>
    </location>
</feature>
<keyword evidence="1" id="KW-0472">Membrane</keyword>
<organism evidence="2 3">
    <name type="scientific">Terriglobus roseus</name>
    <dbReference type="NCBI Taxonomy" id="392734"/>
    <lineage>
        <taxon>Bacteria</taxon>
        <taxon>Pseudomonadati</taxon>
        <taxon>Acidobacteriota</taxon>
        <taxon>Terriglobia</taxon>
        <taxon>Terriglobales</taxon>
        <taxon>Acidobacteriaceae</taxon>
        <taxon>Terriglobus</taxon>
    </lineage>
</organism>